<dbReference type="EMBL" id="JAIVFQ010000023">
    <property type="protein sequence ID" value="MCC5600921.1"/>
    <property type="molecule type" value="Genomic_DNA"/>
</dbReference>
<gene>
    <name evidence="1" type="ORF">LC586_17315</name>
</gene>
<organism evidence="1 2">
    <name type="scientific">Nostoc favosum CHAB5714</name>
    <dbReference type="NCBI Taxonomy" id="2780399"/>
    <lineage>
        <taxon>Bacteria</taxon>
        <taxon>Bacillati</taxon>
        <taxon>Cyanobacteriota</taxon>
        <taxon>Cyanophyceae</taxon>
        <taxon>Nostocales</taxon>
        <taxon>Nostocaceae</taxon>
        <taxon>Nostoc</taxon>
        <taxon>Nostoc favosum</taxon>
    </lineage>
</organism>
<accession>A0ABS8IA62</accession>
<dbReference type="RefSeq" id="WP_229485974.1">
    <property type="nucleotide sequence ID" value="NZ_JAIVFQ010000023.1"/>
</dbReference>
<dbReference type="Proteomes" id="UP001199525">
    <property type="component" value="Unassembled WGS sequence"/>
</dbReference>
<name>A0ABS8IA62_9NOSO</name>
<reference evidence="1 2" key="1">
    <citation type="journal article" date="2021" name="Microorganisms">
        <title>Genome Evolution of Filamentous Cyanobacterium Nostoc Species: From Facultative Symbiosis to Free Living.</title>
        <authorList>
            <person name="Huo D."/>
            <person name="Li H."/>
            <person name="Cai F."/>
            <person name="Guo X."/>
            <person name="Qiao Z."/>
            <person name="Wang W."/>
            <person name="Yu G."/>
            <person name="Li R."/>
        </authorList>
    </citation>
    <scope>NUCLEOTIDE SEQUENCE [LARGE SCALE GENOMIC DNA]</scope>
    <source>
        <strain evidence="1 2">CHAB 5714</strain>
    </source>
</reference>
<evidence type="ECO:0000313" key="2">
    <source>
        <dbReference type="Proteomes" id="UP001199525"/>
    </source>
</evidence>
<proteinExistence type="predicted"/>
<protein>
    <submittedName>
        <fullName evidence="1">Uncharacterized protein</fullName>
    </submittedName>
</protein>
<comment type="caution">
    <text evidence="1">The sequence shown here is derived from an EMBL/GenBank/DDBJ whole genome shotgun (WGS) entry which is preliminary data.</text>
</comment>
<keyword evidence="2" id="KW-1185">Reference proteome</keyword>
<sequence length="56" mass="6332">MSSVIKPNVDELQKDVINLLQHTSKLMERAGKTLSNASSHNQYVESKRLFEKSGML</sequence>
<evidence type="ECO:0000313" key="1">
    <source>
        <dbReference type="EMBL" id="MCC5600921.1"/>
    </source>
</evidence>